<evidence type="ECO:0000313" key="2">
    <source>
        <dbReference type="EMBL" id="MBB2996320.1"/>
    </source>
</evidence>
<proteinExistence type="predicted"/>
<name>A0A839QKG9_9MICC</name>
<sequence length="150" mass="15123">MSKEKGAPSGIESGQATVLIIGMIAICLLAISATLAATAVNSASRALLAVADGAVAAAADSYTLSTVGRSPARLRLSPVDVHNAASDYLADTGAGERFAALRITDATVDPDGITARLSLGATVHPPIVGWFVPSGVGITVDVRARTVLTR</sequence>
<evidence type="ECO:0000313" key="3">
    <source>
        <dbReference type="Proteomes" id="UP000523000"/>
    </source>
</evidence>
<dbReference type="RefSeq" id="WP_183511592.1">
    <property type="nucleotide sequence ID" value="NZ_BAABGK010000019.1"/>
</dbReference>
<comment type="caution">
    <text evidence="2">The sequence shown here is derived from an EMBL/GenBank/DDBJ whole genome shotgun (WGS) entry which is preliminary data.</text>
</comment>
<keyword evidence="1" id="KW-0472">Membrane</keyword>
<keyword evidence="1" id="KW-1133">Transmembrane helix</keyword>
<reference evidence="2 3" key="1">
    <citation type="submission" date="2020-08" db="EMBL/GenBank/DDBJ databases">
        <title>Sequencing the genomes of 1000 actinobacteria strains.</title>
        <authorList>
            <person name="Klenk H.-P."/>
        </authorList>
    </citation>
    <scope>NUCLEOTIDE SEQUENCE [LARGE SCALE GENOMIC DNA]</scope>
    <source>
        <strain evidence="2 3">DSM 22826</strain>
    </source>
</reference>
<feature type="transmembrane region" description="Helical" evidence="1">
    <location>
        <begin position="20"/>
        <end position="40"/>
    </location>
</feature>
<gene>
    <name evidence="2" type="ORF">E9229_002511</name>
</gene>
<protein>
    <submittedName>
        <fullName evidence="2">Uncharacterized protein</fullName>
    </submittedName>
</protein>
<keyword evidence="1" id="KW-0812">Transmembrane</keyword>
<dbReference type="Proteomes" id="UP000523000">
    <property type="component" value="Unassembled WGS sequence"/>
</dbReference>
<accession>A0A839QKG9</accession>
<evidence type="ECO:0000256" key="1">
    <source>
        <dbReference type="SAM" id="Phobius"/>
    </source>
</evidence>
<keyword evidence="3" id="KW-1185">Reference proteome</keyword>
<dbReference type="AlphaFoldDB" id="A0A839QKG9"/>
<organism evidence="2 3">
    <name type="scientific">Paeniglutamicibacter cryotolerans</name>
    <dbReference type="NCBI Taxonomy" id="670079"/>
    <lineage>
        <taxon>Bacteria</taxon>
        <taxon>Bacillati</taxon>
        <taxon>Actinomycetota</taxon>
        <taxon>Actinomycetes</taxon>
        <taxon>Micrococcales</taxon>
        <taxon>Micrococcaceae</taxon>
        <taxon>Paeniglutamicibacter</taxon>
    </lineage>
</organism>
<dbReference type="EMBL" id="JACHVS010000001">
    <property type="protein sequence ID" value="MBB2996320.1"/>
    <property type="molecule type" value="Genomic_DNA"/>
</dbReference>